<dbReference type="AlphaFoldDB" id="A0A0N4VMI4"/>
<dbReference type="OrthoDB" id="5875171at2759"/>
<dbReference type="Pfam" id="PF01391">
    <property type="entry name" value="Collagen"/>
    <property type="match status" value="1"/>
</dbReference>
<dbReference type="PANTHER" id="PTHR24637">
    <property type="entry name" value="COLLAGEN"/>
    <property type="match status" value="1"/>
</dbReference>
<accession>A0A0N4VMI4</accession>
<dbReference type="EMBL" id="UXUI01011957">
    <property type="protein sequence ID" value="VDD96629.1"/>
    <property type="molecule type" value="Genomic_DNA"/>
</dbReference>
<protein>
    <submittedName>
        <fullName evidence="6">Col_cuticle_N domain-containing protein</fullName>
    </submittedName>
</protein>
<dbReference type="GO" id="GO:0042302">
    <property type="term" value="F:structural constituent of cuticle"/>
    <property type="evidence" value="ECO:0007669"/>
    <property type="project" value="InterPro"/>
</dbReference>
<dbReference type="STRING" id="51028.A0A0N4VMI4"/>
<proteinExistence type="predicted"/>
<dbReference type="Pfam" id="PF01484">
    <property type="entry name" value="Col_cuticle_N"/>
    <property type="match status" value="1"/>
</dbReference>
<feature type="domain" description="Nematode cuticle collagen N-terminal" evidence="3">
    <location>
        <begin position="6"/>
        <end position="58"/>
    </location>
</feature>
<evidence type="ECO:0000256" key="2">
    <source>
        <dbReference type="SAM" id="MobiDB-lite"/>
    </source>
</evidence>
<evidence type="ECO:0000313" key="6">
    <source>
        <dbReference type="WBParaSite" id="EVEC_0001214201-mRNA-1"/>
    </source>
</evidence>
<organism evidence="6">
    <name type="scientific">Enterobius vermicularis</name>
    <name type="common">Human pinworm</name>
    <dbReference type="NCBI Taxonomy" id="51028"/>
    <lineage>
        <taxon>Eukaryota</taxon>
        <taxon>Metazoa</taxon>
        <taxon>Ecdysozoa</taxon>
        <taxon>Nematoda</taxon>
        <taxon>Chromadorea</taxon>
        <taxon>Rhabditida</taxon>
        <taxon>Spirurina</taxon>
        <taxon>Oxyuridomorpha</taxon>
        <taxon>Oxyuroidea</taxon>
        <taxon>Oxyuridae</taxon>
        <taxon>Enterobius</taxon>
    </lineage>
</organism>
<dbReference type="InterPro" id="IPR008160">
    <property type="entry name" value="Collagen"/>
</dbReference>
<name>A0A0N4VMI4_ENTVE</name>
<dbReference type="PANTHER" id="PTHR24637:SF194">
    <property type="entry name" value="CUTICLE COLLAGEN 10-RELATED"/>
    <property type="match status" value="1"/>
</dbReference>
<reference evidence="4 5" key="2">
    <citation type="submission" date="2018-10" db="EMBL/GenBank/DDBJ databases">
        <authorList>
            <consortium name="Pathogen Informatics"/>
        </authorList>
    </citation>
    <scope>NUCLEOTIDE SEQUENCE [LARGE SCALE GENOMIC DNA]</scope>
</reference>
<evidence type="ECO:0000256" key="1">
    <source>
        <dbReference type="ARBA" id="ARBA00022737"/>
    </source>
</evidence>
<evidence type="ECO:0000313" key="4">
    <source>
        <dbReference type="EMBL" id="VDD96629.1"/>
    </source>
</evidence>
<dbReference type="InterPro" id="IPR002486">
    <property type="entry name" value="Col_cuticle_N"/>
</dbReference>
<dbReference type="Proteomes" id="UP000274131">
    <property type="component" value="Unassembled WGS sequence"/>
</dbReference>
<dbReference type="WBParaSite" id="EVEC_0001214201-mRNA-1">
    <property type="protein sequence ID" value="EVEC_0001214201-mRNA-1"/>
    <property type="gene ID" value="EVEC_0001214201"/>
</dbReference>
<keyword evidence="1" id="KW-0677">Repeat</keyword>
<keyword evidence="5" id="KW-1185">Reference proteome</keyword>
<gene>
    <name evidence="4" type="ORF">EVEC_LOCUS11380</name>
</gene>
<reference evidence="6" key="1">
    <citation type="submission" date="2017-02" db="UniProtKB">
        <authorList>
            <consortium name="WormBaseParasite"/>
        </authorList>
    </citation>
    <scope>IDENTIFICATION</scope>
</reference>
<feature type="compositionally biased region" description="Pro residues" evidence="2">
    <location>
        <begin position="201"/>
        <end position="214"/>
    </location>
</feature>
<feature type="region of interest" description="Disordered" evidence="2">
    <location>
        <begin position="163"/>
        <end position="227"/>
    </location>
</feature>
<dbReference type="SMART" id="SM01088">
    <property type="entry name" value="Col_cuticle_N"/>
    <property type="match status" value="1"/>
</dbReference>
<evidence type="ECO:0000259" key="3">
    <source>
        <dbReference type="SMART" id="SM01088"/>
    </source>
</evidence>
<sequence length="227" mass="23924">MHETQVIACTAAFCSSVAVLACILFIPSMYSTISQLHDRVLDGVQTFRVETDSAWTKMMEIQVKVLPESKPYSNPFQTFVRQKRELGLPSFCICQPKRECPPGPTGPQGDPGPDGRKLIHLIELLITKIKTSGPPGPPGLDNKEMGESLDCTVDTSVCIKCPEGPMGPVGPDGEMGPPGPDGLPGPEGLPGKDGPRGPDGPFGPPGIQGPPGRPGLPGLPGREGIRT</sequence>
<evidence type="ECO:0000313" key="5">
    <source>
        <dbReference type="Proteomes" id="UP000274131"/>
    </source>
</evidence>
<feature type="compositionally biased region" description="Low complexity" evidence="2">
    <location>
        <begin position="163"/>
        <end position="175"/>
    </location>
</feature>